<dbReference type="InterPro" id="IPR006139">
    <property type="entry name" value="D-isomer_2_OHA_DH_cat_dom"/>
</dbReference>
<evidence type="ECO:0000259" key="7">
    <source>
        <dbReference type="Pfam" id="PF00389"/>
    </source>
</evidence>
<evidence type="ECO:0000256" key="4">
    <source>
        <dbReference type="ARBA" id="ARBA00022990"/>
    </source>
</evidence>
<keyword evidence="5 6" id="KW-0560">Oxidoreductase</keyword>
<gene>
    <name evidence="9" type="ORF">FFLO_00799</name>
</gene>
<proteinExistence type="inferred from homology"/>
<dbReference type="InterPro" id="IPR029753">
    <property type="entry name" value="D-isomer_DH_CS"/>
</dbReference>
<feature type="domain" description="D-isomer specific 2-hydroxyacid dehydrogenase catalytic" evidence="7">
    <location>
        <begin position="15"/>
        <end position="327"/>
    </location>
</feature>
<dbReference type="GO" id="GO:0004617">
    <property type="term" value="F:phosphoglycerate dehydrogenase activity"/>
    <property type="evidence" value="ECO:0007669"/>
    <property type="project" value="TreeGrafter"/>
</dbReference>
<evidence type="ECO:0000313" key="10">
    <source>
        <dbReference type="Proteomes" id="UP000812966"/>
    </source>
</evidence>
<dbReference type="InterPro" id="IPR006140">
    <property type="entry name" value="D-isomer_DH_NAD-bd"/>
</dbReference>
<reference evidence="9" key="1">
    <citation type="submission" date="2020-04" db="EMBL/GenBank/DDBJ databases">
        <title>Analysis of mating type loci in Filobasidium floriforme.</title>
        <authorList>
            <person name="Nowrousian M."/>
        </authorList>
    </citation>
    <scope>NUCLEOTIDE SEQUENCE</scope>
    <source>
        <strain evidence="9">CBS 6242</strain>
    </source>
</reference>
<comment type="subunit">
    <text evidence="1">Homotetramer.</text>
</comment>
<evidence type="ECO:0000256" key="1">
    <source>
        <dbReference type="ARBA" id="ARBA00011881"/>
    </source>
</evidence>
<evidence type="ECO:0000313" key="9">
    <source>
        <dbReference type="EMBL" id="KAG7571287.1"/>
    </source>
</evidence>
<dbReference type="Pfam" id="PF02826">
    <property type="entry name" value="2-Hacid_dh_C"/>
    <property type="match status" value="1"/>
</dbReference>
<evidence type="ECO:0000256" key="6">
    <source>
        <dbReference type="RuleBase" id="RU003719"/>
    </source>
</evidence>
<comment type="caution">
    <text evidence="9">The sequence shown here is derived from an EMBL/GenBank/DDBJ whole genome shotgun (WGS) entry which is preliminary data.</text>
</comment>
<keyword evidence="10" id="KW-1185">Reference proteome</keyword>
<dbReference type="SUPFAM" id="SSF52283">
    <property type="entry name" value="Formate/glycerate dehydrogenase catalytic domain-like"/>
    <property type="match status" value="1"/>
</dbReference>
<feature type="domain" description="D-isomer specific 2-hydroxyacid dehydrogenase NAD-binding" evidence="8">
    <location>
        <begin position="108"/>
        <end position="297"/>
    </location>
</feature>
<evidence type="ECO:0000259" key="8">
    <source>
        <dbReference type="Pfam" id="PF02826"/>
    </source>
</evidence>
<dbReference type="EMBL" id="JABELV010000009">
    <property type="protein sequence ID" value="KAG7571287.1"/>
    <property type="molecule type" value="Genomic_DNA"/>
</dbReference>
<name>A0A8K0NTG4_9TREE</name>
<evidence type="ECO:0000256" key="3">
    <source>
        <dbReference type="ARBA" id="ARBA00022553"/>
    </source>
</evidence>
<dbReference type="InterPro" id="IPR036291">
    <property type="entry name" value="NAD(P)-bd_dom_sf"/>
</dbReference>
<dbReference type="PROSITE" id="PS00671">
    <property type="entry name" value="D_2_HYDROXYACID_DH_3"/>
    <property type="match status" value="1"/>
</dbReference>
<dbReference type="GO" id="GO:0051287">
    <property type="term" value="F:NAD binding"/>
    <property type="evidence" value="ECO:0007669"/>
    <property type="project" value="InterPro"/>
</dbReference>
<sequence>MTYPSKHLPSVFAIDPLHPDVQHMVKGRFRLITCDQPEISRWKDDADALIVRGSSIASEDLAQCKRLRWVQKHGVGVDQLDIGALKNANVGLMNTPGANAIGVAEVALALAMAVGREIAIINARIKAGQYLTQKSGLTGLTLTGTTLLIIGGGNIGLTVGKMFHGAFGCSLLVFDPYISAAAKAAWESTIPSANLQWIQDLDTQGYPVADVISLHIPLLPSTKDMIGKAQFAKMKPTAIIVNTARGGIINEDDLIDALDQGLIHGAGLDAMAVEPPTVDSNPRLVKHERCIVTPHIGGSALSVQRDVARSCIEHLAEVFSGKAPRDQIC</sequence>
<dbReference type="Proteomes" id="UP000812966">
    <property type="component" value="Unassembled WGS sequence"/>
</dbReference>
<dbReference type="SUPFAM" id="SSF51735">
    <property type="entry name" value="NAD(P)-binding Rossmann-fold domains"/>
    <property type="match status" value="1"/>
</dbReference>
<evidence type="ECO:0000256" key="5">
    <source>
        <dbReference type="ARBA" id="ARBA00023002"/>
    </source>
</evidence>
<evidence type="ECO:0000256" key="2">
    <source>
        <dbReference type="ARBA" id="ARBA00021582"/>
    </source>
</evidence>
<comment type="similarity">
    <text evidence="6">Belongs to the D-isomer specific 2-hydroxyacid dehydrogenase family.</text>
</comment>
<accession>A0A8K0NTG4</accession>
<dbReference type="PANTHER" id="PTHR42938">
    <property type="entry name" value="FORMATE DEHYDROGENASE 1"/>
    <property type="match status" value="1"/>
</dbReference>
<dbReference type="OrthoDB" id="298012at2759"/>
<dbReference type="PANTHER" id="PTHR42938:SF22">
    <property type="entry name" value="D-3-PHOSPHOGLYCERATE DEHYDROGENASE"/>
    <property type="match status" value="1"/>
</dbReference>
<keyword evidence="3" id="KW-0597">Phosphoprotein</keyword>
<dbReference type="Pfam" id="PF00389">
    <property type="entry name" value="2-Hacid_dh"/>
    <property type="match status" value="1"/>
</dbReference>
<keyword evidence="4" id="KW-0007">Acetylation</keyword>
<organism evidence="9 10">
    <name type="scientific">Filobasidium floriforme</name>
    <dbReference type="NCBI Taxonomy" id="5210"/>
    <lineage>
        <taxon>Eukaryota</taxon>
        <taxon>Fungi</taxon>
        <taxon>Dikarya</taxon>
        <taxon>Basidiomycota</taxon>
        <taxon>Agaricomycotina</taxon>
        <taxon>Tremellomycetes</taxon>
        <taxon>Filobasidiales</taxon>
        <taxon>Filobasidiaceae</taxon>
        <taxon>Filobasidium</taxon>
    </lineage>
</organism>
<dbReference type="Gene3D" id="3.40.50.720">
    <property type="entry name" value="NAD(P)-binding Rossmann-like Domain"/>
    <property type="match status" value="2"/>
</dbReference>
<protein>
    <recommendedName>
        <fullName evidence="2">D-3-phosphoglycerate dehydrogenase</fullName>
    </recommendedName>
</protein>
<dbReference type="AlphaFoldDB" id="A0A8K0NTG4"/>